<accession>K0IK44</accession>
<dbReference type="HOGENOM" id="CLU_1830651_0_0_2"/>
<protein>
    <submittedName>
        <fullName evidence="1">Uncharacterized protein</fullName>
    </submittedName>
</protein>
<dbReference type="Proteomes" id="UP000008037">
    <property type="component" value="Chromosome"/>
</dbReference>
<dbReference type="InParanoid" id="K0IK44"/>
<evidence type="ECO:0000313" key="2">
    <source>
        <dbReference type="Proteomes" id="UP000008037"/>
    </source>
</evidence>
<evidence type="ECO:0000313" key="1">
    <source>
        <dbReference type="EMBL" id="AFU59598.1"/>
    </source>
</evidence>
<keyword evidence="2" id="KW-1185">Reference proteome</keyword>
<dbReference type="BioCyc" id="CNIT1237085:G1324-2677-MONOMER"/>
<organism evidence="1 2">
    <name type="scientific">Nitrososphaera gargensis (strain Ga9.2)</name>
    <dbReference type="NCBI Taxonomy" id="1237085"/>
    <lineage>
        <taxon>Archaea</taxon>
        <taxon>Nitrososphaerota</taxon>
        <taxon>Nitrososphaeria</taxon>
        <taxon>Nitrososphaerales</taxon>
        <taxon>Nitrososphaeraceae</taxon>
        <taxon>Nitrososphaera</taxon>
    </lineage>
</organism>
<dbReference type="OrthoDB" id="9565at2157"/>
<dbReference type="AlphaFoldDB" id="K0IK44"/>
<dbReference type="EMBL" id="CP002408">
    <property type="protein sequence ID" value="AFU59598.1"/>
    <property type="molecule type" value="Genomic_DNA"/>
</dbReference>
<dbReference type="GeneID" id="13794696"/>
<reference evidence="1 2" key="1">
    <citation type="journal article" date="2012" name="Environ. Microbiol.">
        <title>The genome of the ammonia-oxidizing Candidatus Nitrososphaera gargensis: insights into metabolic versatility and environmental adaptations.</title>
        <authorList>
            <person name="Spang A."/>
            <person name="Poehlein A."/>
            <person name="Offre P."/>
            <person name="Zumbragel S."/>
            <person name="Haider S."/>
            <person name="Rychlik N."/>
            <person name="Nowka B."/>
            <person name="Schmeisser C."/>
            <person name="Lebedeva E.V."/>
            <person name="Rattei T."/>
            <person name="Bohm C."/>
            <person name="Schmid M."/>
            <person name="Galushko A."/>
            <person name="Hatzenpichler R."/>
            <person name="Weinmaier T."/>
            <person name="Daniel R."/>
            <person name="Schleper C."/>
            <person name="Spieck E."/>
            <person name="Streit W."/>
            <person name="Wagner M."/>
        </authorList>
    </citation>
    <scope>NUCLEOTIDE SEQUENCE [LARGE SCALE GENOMIC DNA]</scope>
    <source>
        <strain evidence="2">Ga9.2</strain>
    </source>
</reference>
<dbReference type="RefSeq" id="WP_015020133.1">
    <property type="nucleotide sequence ID" value="NC_018719.1"/>
</dbReference>
<name>K0IK44_NITGG</name>
<gene>
    <name evidence="1" type="ordered locus">Ngar_c26770</name>
</gene>
<proteinExistence type="predicted"/>
<sequence length="140" mass="15928">MPQNKSLVSEEPSSFILKIQNDELERRLFVAHSFYVSIKRDWMRGTHMLFVRKDAFIGSGTIDRIVMLDDLQEEEEKKMCIKNNWYAKIIFSKLARFLPTVPVQDTPAAAQNPLALHGASISGPEALQIEILARAKIIIS</sequence>
<dbReference type="STRING" id="1237085.Ngar_c26770"/>
<dbReference type="KEGG" id="nga:Ngar_c26770"/>